<gene>
    <name evidence="1" type="ORF">GCM10017653_40040</name>
</gene>
<reference evidence="1" key="2">
    <citation type="submission" date="2023-01" db="EMBL/GenBank/DDBJ databases">
        <authorList>
            <person name="Sun Q."/>
            <person name="Evtushenko L."/>
        </authorList>
    </citation>
    <scope>NUCLEOTIDE SEQUENCE</scope>
    <source>
        <strain evidence="1">VKM B-2789</strain>
    </source>
</reference>
<reference evidence="1" key="1">
    <citation type="journal article" date="2014" name="Int. J. Syst. Evol. Microbiol.">
        <title>Complete genome sequence of Corynebacterium casei LMG S-19264T (=DSM 44701T), isolated from a smear-ripened cheese.</title>
        <authorList>
            <consortium name="US DOE Joint Genome Institute (JGI-PGF)"/>
            <person name="Walter F."/>
            <person name="Albersmeier A."/>
            <person name="Kalinowski J."/>
            <person name="Ruckert C."/>
        </authorList>
    </citation>
    <scope>NUCLEOTIDE SEQUENCE</scope>
    <source>
        <strain evidence="1">VKM B-2789</strain>
    </source>
</reference>
<sequence>MRATLAWFTPIRPGHLAYRAVKLKIASLQPDSLEIAGVGTSTSQPSNSQSESGTIVHRRWRDARIGVIANGASIPLQVQREKDQGTPIDEAIPFGLAVTIEMPGAAQIYQQVRANIQVQPRTFVRVQG</sequence>
<name>A0A9W6K0V7_9HYPH</name>
<keyword evidence="2" id="KW-1185">Reference proteome</keyword>
<comment type="caution">
    <text evidence="1">The sequence shown here is derived from an EMBL/GenBank/DDBJ whole genome shotgun (WGS) entry which is preliminary data.</text>
</comment>
<proteinExistence type="predicted"/>
<accession>A0A9W6K0V7</accession>
<dbReference type="Proteomes" id="UP001143330">
    <property type="component" value="Unassembled WGS sequence"/>
</dbReference>
<evidence type="ECO:0000313" key="2">
    <source>
        <dbReference type="Proteomes" id="UP001143330"/>
    </source>
</evidence>
<evidence type="ECO:0000313" key="1">
    <source>
        <dbReference type="EMBL" id="GLK85934.1"/>
    </source>
</evidence>
<dbReference type="EMBL" id="BSFM01000017">
    <property type="protein sequence ID" value="GLK85934.1"/>
    <property type="molecule type" value="Genomic_DNA"/>
</dbReference>
<protein>
    <submittedName>
        <fullName evidence="1">Uncharacterized protein</fullName>
    </submittedName>
</protein>
<organism evidence="1 2">
    <name type="scientific">Ancylobacter defluvii</name>
    <dbReference type="NCBI Taxonomy" id="1282440"/>
    <lineage>
        <taxon>Bacteria</taxon>
        <taxon>Pseudomonadati</taxon>
        <taxon>Pseudomonadota</taxon>
        <taxon>Alphaproteobacteria</taxon>
        <taxon>Hyphomicrobiales</taxon>
        <taxon>Xanthobacteraceae</taxon>
        <taxon>Ancylobacter</taxon>
    </lineage>
</organism>
<dbReference type="AlphaFoldDB" id="A0A9W6K0V7"/>
<dbReference type="RefSeq" id="WP_213361400.1">
    <property type="nucleotide sequence ID" value="NZ_BSFM01000017.1"/>
</dbReference>